<feature type="region of interest" description="Disordered" evidence="1">
    <location>
        <begin position="1"/>
        <end position="25"/>
    </location>
</feature>
<name>R7QCT5_CHOCR</name>
<dbReference type="KEGG" id="ccp:CHC_T00003478001"/>
<accession>R7QCT5</accession>
<dbReference type="Proteomes" id="UP000012073">
    <property type="component" value="Unassembled WGS sequence"/>
</dbReference>
<dbReference type="Gramene" id="CDF35246">
    <property type="protein sequence ID" value="CDF35246"/>
    <property type="gene ID" value="CHC_T00003478001"/>
</dbReference>
<dbReference type="EMBL" id="HG001725">
    <property type="protein sequence ID" value="CDF35246.1"/>
    <property type="molecule type" value="Genomic_DNA"/>
</dbReference>
<gene>
    <name evidence="2" type="ORF">CHC_T00003478001</name>
</gene>
<dbReference type="AlphaFoldDB" id="R7QCT5"/>
<evidence type="ECO:0000313" key="3">
    <source>
        <dbReference type="Proteomes" id="UP000012073"/>
    </source>
</evidence>
<protein>
    <submittedName>
        <fullName evidence="2">Uncharacterized protein</fullName>
    </submittedName>
</protein>
<sequence>MLENHRIGVQYREDSRNNAELSNSTSHGRLQVPFLECEALSMGHYGKESKQGSNDNLNPNSSLFRRITPFQIVPFDGAQFP</sequence>
<organism evidence="2 3">
    <name type="scientific">Chondrus crispus</name>
    <name type="common">Carrageen Irish moss</name>
    <name type="synonym">Polymorpha crispa</name>
    <dbReference type="NCBI Taxonomy" id="2769"/>
    <lineage>
        <taxon>Eukaryota</taxon>
        <taxon>Rhodophyta</taxon>
        <taxon>Florideophyceae</taxon>
        <taxon>Rhodymeniophycidae</taxon>
        <taxon>Gigartinales</taxon>
        <taxon>Gigartinaceae</taxon>
        <taxon>Chondrus</taxon>
    </lineage>
</organism>
<evidence type="ECO:0000313" key="2">
    <source>
        <dbReference type="EMBL" id="CDF35246.1"/>
    </source>
</evidence>
<feature type="compositionally biased region" description="Basic and acidic residues" evidence="1">
    <location>
        <begin position="1"/>
        <end position="17"/>
    </location>
</feature>
<evidence type="ECO:0000256" key="1">
    <source>
        <dbReference type="SAM" id="MobiDB-lite"/>
    </source>
</evidence>
<reference evidence="3" key="1">
    <citation type="journal article" date="2013" name="Proc. Natl. Acad. Sci. U.S.A.">
        <title>Genome structure and metabolic features in the red seaweed Chondrus crispus shed light on evolution of the Archaeplastida.</title>
        <authorList>
            <person name="Collen J."/>
            <person name="Porcel B."/>
            <person name="Carre W."/>
            <person name="Ball S.G."/>
            <person name="Chaparro C."/>
            <person name="Tonon T."/>
            <person name="Barbeyron T."/>
            <person name="Michel G."/>
            <person name="Noel B."/>
            <person name="Valentin K."/>
            <person name="Elias M."/>
            <person name="Artiguenave F."/>
            <person name="Arun A."/>
            <person name="Aury J.M."/>
            <person name="Barbosa-Neto J.F."/>
            <person name="Bothwell J.H."/>
            <person name="Bouget F.Y."/>
            <person name="Brillet L."/>
            <person name="Cabello-Hurtado F."/>
            <person name="Capella-Gutierrez S."/>
            <person name="Charrier B."/>
            <person name="Cladiere L."/>
            <person name="Cock J.M."/>
            <person name="Coelho S.M."/>
            <person name="Colleoni C."/>
            <person name="Czjzek M."/>
            <person name="Da Silva C."/>
            <person name="Delage L."/>
            <person name="Denoeud F."/>
            <person name="Deschamps P."/>
            <person name="Dittami S.M."/>
            <person name="Gabaldon T."/>
            <person name="Gachon C.M."/>
            <person name="Groisillier A."/>
            <person name="Herve C."/>
            <person name="Jabbari K."/>
            <person name="Katinka M."/>
            <person name="Kloareg B."/>
            <person name="Kowalczyk N."/>
            <person name="Labadie K."/>
            <person name="Leblanc C."/>
            <person name="Lopez P.J."/>
            <person name="McLachlan D.H."/>
            <person name="Meslet-Cladiere L."/>
            <person name="Moustafa A."/>
            <person name="Nehr Z."/>
            <person name="Nyvall Collen P."/>
            <person name="Panaud O."/>
            <person name="Partensky F."/>
            <person name="Poulain J."/>
            <person name="Rensing S.A."/>
            <person name="Rousvoal S."/>
            <person name="Samson G."/>
            <person name="Symeonidi A."/>
            <person name="Weissenbach J."/>
            <person name="Zambounis A."/>
            <person name="Wincker P."/>
            <person name="Boyen C."/>
        </authorList>
    </citation>
    <scope>NUCLEOTIDE SEQUENCE [LARGE SCALE GENOMIC DNA]</scope>
    <source>
        <strain evidence="3">cv. Stackhouse</strain>
    </source>
</reference>
<proteinExistence type="predicted"/>
<dbReference type="RefSeq" id="XP_005715065.1">
    <property type="nucleotide sequence ID" value="XM_005715008.1"/>
</dbReference>
<keyword evidence="3" id="KW-1185">Reference proteome</keyword>
<dbReference type="GeneID" id="17322780"/>